<keyword evidence="1" id="KW-0472">Membrane</keyword>
<dbReference type="Pfam" id="PF14248">
    <property type="entry name" value="DUF4345"/>
    <property type="match status" value="1"/>
</dbReference>
<feature type="transmembrane region" description="Helical" evidence="1">
    <location>
        <begin position="98"/>
        <end position="118"/>
    </location>
</feature>
<keyword evidence="1" id="KW-1133">Transmembrane helix</keyword>
<reference evidence="2 3" key="1">
    <citation type="journal article" date="2011" name="Int. J. Syst. Evol. Microbiol.">
        <title>Zhongshania antarctica gen. nov., sp. nov. and Zhongshania guokunii sp. nov., gammaproteobacteria respectively isolated from coastal attached (fast) ice and surface seawater of the Antarctic.</title>
        <authorList>
            <person name="Li H.J."/>
            <person name="Zhang X.Y."/>
            <person name="Chen C.X."/>
            <person name="Zhang Y.J."/>
            <person name="Gao Z.M."/>
            <person name="Yu Y."/>
            <person name="Chen X.L."/>
            <person name="Chen B."/>
            <person name="Zhang Y.Z."/>
        </authorList>
    </citation>
    <scope>NUCLEOTIDE SEQUENCE [LARGE SCALE GENOMIC DNA]</scope>
    <source>
        <strain evidence="2 3">ZS6-22T</strain>
    </source>
</reference>
<gene>
    <name evidence="2" type="ORF">AB4876_07115</name>
</gene>
<evidence type="ECO:0000313" key="3">
    <source>
        <dbReference type="Proteomes" id="UP001557485"/>
    </source>
</evidence>
<evidence type="ECO:0000256" key="1">
    <source>
        <dbReference type="SAM" id="Phobius"/>
    </source>
</evidence>
<name>A0ABV3U594_9GAMM</name>
<comment type="caution">
    <text evidence="2">The sequence shown here is derived from an EMBL/GenBank/DDBJ whole genome shotgun (WGS) entry which is preliminary data.</text>
</comment>
<accession>A0ABV3U594</accession>
<dbReference type="RefSeq" id="WP_368380961.1">
    <property type="nucleotide sequence ID" value="NZ_JBFRYA010000005.1"/>
</dbReference>
<keyword evidence="3" id="KW-1185">Reference proteome</keyword>
<dbReference type="Proteomes" id="UP001557485">
    <property type="component" value="Unassembled WGS sequence"/>
</dbReference>
<organism evidence="2 3">
    <name type="scientific">Zhongshania guokunii</name>
    <dbReference type="NCBI Taxonomy" id="641783"/>
    <lineage>
        <taxon>Bacteria</taxon>
        <taxon>Pseudomonadati</taxon>
        <taxon>Pseudomonadota</taxon>
        <taxon>Gammaproteobacteria</taxon>
        <taxon>Cellvibrionales</taxon>
        <taxon>Spongiibacteraceae</taxon>
        <taxon>Zhongshania</taxon>
    </lineage>
</organism>
<dbReference type="EMBL" id="JBFRYA010000005">
    <property type="protein sequence ID" value="MEX1668675.1"/>
    <property type="molecule type" value="Genomic_DNA"/>
</dbReference>
<dbReference type="InterPro" id="IPR025597">
    <property type="entry name" value="DUF4345"/>
</dbReference>
<sequence length="129" mass="13567">MRFFLGYLALAWLAIGTWLMLDPAALDVSAGVAATSTDGLIELRAMYGGMELAIGLSALWALWRPRWTCHVLFLNGVITGGIGAGRLIGAVLAGSASVYTLSALSFELSAAALCWVFAKRLRSGDQSSG</sequence>
<feature type="transmembrane region" description="Helical" evidence="1">
    <location>
        <begin position="70"/>
        <end position="92"/>
    </location>
</feature>
<protein>
    <submittedName>
        <fullName evidence="2">DUF4345 domain-containing protein</fullName>
    </submittedName>
</protein>
<keyword evidence="1" id="KW-0812">Transmembrane</keyword>
<proteinExistence type="predicted"/>
<feature type="transmembrane region" description="Helical" evidence="1">
    <location>
        <begin position="43"/>
        <end position="63"/>
    </location>
</feature>
<evidence type="ECO:0000313" key="2">
    <source>
        <dbReference type="EMBL" id="MEX1668675.1"/>
    </source>
</evidence>